<dbReference type="Proteomes" id="UP000324222">
    <property type="component" value="Unassembled WGS sequence"/>
</dbReference>
<comment type="caution">
    <text evidence="2">The sequence shown here is derived from an EMBL/GenBank/DDBJ whole genome shotgun (WGS) entry which is preliminary data.</text>
</comment>
<reference evidence="2 3" key="1">
    <citation type="submission" date="2019-05" db="EMBL/GenBank/DDBJ databases">
        <title>Another draft genome of Portunus trituberculatus and its Hox gene families provides insights of decapod evolution.</title>
        <authorList>
            <person name="Jeong J.-H."/>
            <person name="Song I."/>
            <person name="Kim S."/>
            <person name="Choi T."/>
            <person name="Kim D."/>
            <person name="Ryu S."/>
            <person name="Kim W."/>
        </authorList>
    </citation>
    <scope>NUCLEOTIDE SEQUENCE [LARGE SCALE GENOMIC DNA]</scope>
    <source>
        <tissue evidence="2">Muscle</tissue>
    </source>
</reference>
<name>A0A5B7I8K3_PORTR</name>
<dbReference type="AlphaFoldDB" id="A0A5B7I8K3"/>
<accession>A0A5B7I8K3</accession>
<keyword evidence="3" id="KW-1185">Reference proteome</keyword>
<organism evidence="2 3">
    <name type="scientific">Portunus trituberculatus</name>
    <name type="common">Swimming crab</name>
    <name type="synonym">Neptunus trituberculatus</name>
    <dbReference type="NCBI Taxonomy" id="210409"/>
    <lineage>
        <taxon>Eukaryota</taxon>
        <taxon>Metazoa</taxon>
        <taxon>Ecdysozoa</taxon>
        <taxon>Arthropoda</taxon>
        <taxon>Crustacea</taxon>
        <taxon>Multicrustacea</taxon>
        <taxon>Malacostraca</taxon>
        <taxon>Eumalacostraca</taxon>
        <taxon>Eucarida</taxon>
        <taxon>Decapoda</taxon>
        <taxon>Pleocyemata</taxon>
        <taxon>Brachyura</taxon>
        <taxon>Eubrachyura</taxon>
        <taxon>Portunoidea</taxon>
        <taxon>Portunidae</taxon>
        <taxon>Portuninae</taxon>
        <taxon>Portunus</taxon>
    </lineage>
</organism>
<feature type="compositionally biased region" description="Basic and acidic residues" evidence="1">
    <location>
        <begin position="32"/>
        <end position="45"/>
    </location>
</feature>
<proteinExistence type="predicted"/>
<feature type="region of interest" description="Disordered" evidence="1">
    <location>
        <begin position="32"/>
        <end position="72"/>
    </location>
</feature>
<sequence length="72" mass="8439">MDMEEDLIKEERRREARKCKEFLEVSRAAHHEKQECKKVNRDKQEPFSCHCGGRHAPGNINTKHQQQAAGRP</sequence>
<protein>
    <submittedName>
        <fullName evidence="2">Uncharacterized protein</fullName>
    </submittedName>
</protein>
<feature type="compositionally biased region" description="Polar residues" evidence="1">
    <location>
        <begin position="59"/>
        <end position="72"/>
    </location>
</feature>
<gene>
    <name evidence="2" type="ORF">E2C01_076373</name>
</gene>
<dbReference type="EMBL" id="VSRR010057854">
    <property type="protein sequence ID" value="MPC81741.1"/>
    <property type="molecule type" value="Genomic_DNA"/>
</dbReference>
<evidence type="ECO:0000313" key="2">
    <source>
        <dbReference type="EMBL" id="MPC81741.1"/>
    </source>
</evidence>
<evidence type="ECO:0000313" key="3">
    <source>
        <dbReference type="Proteomes" id="UP000324222"/>
    </source>
</evidence>
<evidence type="ECO:0000256" key="1">
    <source>
        <dbReference type="SAM" id="MobiDB-lite"/>
    </source>
</evidence>